<dbReference type="InterPro" id="IPR008971">
    <property type="entry name" value="HSP40/DnaJ_pept-bd"/>
</dbReference>
<dbReference type="GO" id="GO:0009408">
    <property type="term" value="P:response to heat"/>
    <property type="evidence" value="ECO:0007669"/>
    <property type="project" value="InterPro"/>
</dbReference>
<keyword evidence="5 9" id="KW-0143">Chaperone</keyword>
<dbReference type="EMBL" id="JAGQLJ010000058">
    <property type="protein sequence ID" value="MCA9381189.1"/>
    <property type="molecule type" value="Genomic_DNA"/>
</dbReference>
<evidence type="ECO:0000256" key="6">
    <source>
        <dbReference type="ARBA" id="ARBA00053423"/>
    </source>
</evidence>
<dbReference type="AlphaFoldDB" id="A0A955IB44"/>
<evidence type="ECO:0000256" key="4">
    <source>
        <dbReference type="ARBA" id="ARBA00022833"/>
    </source>
</evidence>
<feature type="binding site" evidence="9">
    <location>
        <position position="199"/>
    </location>
    <ligand>
        <name>Zn(2+)</name>
        <dbReference type="ChEBI" id="CHEBI:29105"/>
        <label>2</label>
    </ligand>
</feature>
<feature type="binding site" evidence="9">
    <location>
        <position position="176"/>
    </location>
    <ligand>
        <name>Zn(2+)</name>
        <dbReference type="ChEBI" id="CHEBI:29105"/>
        <label>2</label>
    </ligand>
</feature>
<dbReference type="Pfam" id="PF00226">
    <property type="entry name" value="DnaJ"/>
    <property type="match status" value="1"/>
</dbReference>
<comment type="function">
    <text evidence="6 9">Participates actively in the response to hyperosmotic and heat shock by preventing the aggregation of stress-denatured proteins and by disaggregating proteins, also in an autonomous, DnaK-independent fashion. Unfolded proteins bind initially to DnaJ; upon interaction with the DnaJ-bound protein, DnaK hydrolyzes its bound ATP, resulting in the formation of a stable complex. GrpE releases ADP from DnaK; ATP binding to DnaK triggers the release of the substrate protein, thus completing the reaction cycle. Several rounds of ATP-dependent interactions between DnaJ, DnaK and GrpE are required for fully efficient folding. Also involved, together with DnaK and GrpE, in the DNA replication of plasmids through activation of initiation proteins.</text>
</comment>
<dbReference type="PRINTS" id="PR00625">
    <property type="entry name" value="JDOMAIN"/>
</dbReference>
<dbReference type="SUPFAM" id="SSF46565">
    <property type="entry name" value="Chaperone J-domain"/>
    <property type="match status" value="1"/>
</dbReference>
<comment type="domain">
    <text evidence="9">The J domain is necessary and sufficient to stimulate DnaK ATPase activity. Zinc center 1 plays an important role in the autonomous, DnaK-independent chaperone activity of DnaJ. Zinc center 2 is essential for interaction with DnaK and for DnaJ activity.</text>
</comment>
<dbReference type="GO" id="GO:0042026">
    <property type="term" value="P:protein refolding"/>
    <property type="evidence" value="ECO:0007669"/>
    <property type="project" value="TreeGrafter"/>
</dbReference>
<keyword evidence="3 9" id="KW-0863">Zinc-finger</keyword>
<dbReference type="GO" id="GO:0008270">
    <property type="term" value="F:zinc ion binding"/>
    <property type="evidence" value="ECO:0007669"/>
    <property type="project" value="UniProtKB-UniRule"/>
</dbReference>
<dbReference type="InterPro" id="IPR018253">
    <property type="entry name" value="DnaJ_domain_CS"/>
</dbReference>
<evidence type="ECO:0000259" key="12">
    <source>
        <dbReference type="PROSITE" id="PS51188"/>
    </source>
</evidence>
<evidence type="ECO:0000256" key="3">
    <source>
        <dbReference type="ARBA" id="ARBA00022771"/>
    </source>
</evidence>
<feature type="repeat" description="CXXCXGXG motif" evidence="9">
    <location>
        <begin position="199"/>
        <end position="206"/>
    </location>
</feature>
<keyword evidence="2 9" id="KW-0677">Repeat</keyword>
<dbReference type="GO" id="GO:0006260">
    <property type="term" value="P:DNA replication"/>
    <property type="evidence" value="ECO:0007669"/>
    <property type="project" value="UniProtKB-KW"/>
</dbReference>
<comment type="cofactor">
    <cofactor evidence="9">
        <name>Zn(2+)</name>
        <dbReference type="ChEBI" id="CHEBI:29105"/>
    </cofactor>
    <text evidence="9">Binds 2 Zn(2+) ions per monomer.</text>
</comment>
<feature type="domain" description="CR-type" evidence="12">
    <location>
        <begin position="144"/>
        <end position="225"/>
    </location>
</feature>
<dbReference type="InterPro" id="IPR012724">
    <property type="entry name" value="DnaJ"/>
</dbReference>
<name>A0A955IB44_9BACT</name>
<dbReference type="CDD" id="cd10719">
    <property type="entry name" value="DnaJ_zf"/>
    <property type="match status" value="1"/>
</dbReference>
<evidence type="ECO:0000313" key="14">
    <source>
        <dbReference type="Proteomes" id="UP000775877"/>
    </source>
</evidence>
<keyword evidence="9" id="KW-0963">Cytoplasm</keyword>
<keyword evidence="9" id="KW-0346">Stress response</keyword>
<accession>A0A955IB44</accession>
<dbReference type="FunFam" id="2.10.230.10:FF:000002">
    <property type="entry name" value="Molecular chaperone DnaJ"/>
    <property type="match status" value="1"/>
</dbReference>
<dbReference type="Gene3D" id="1.10.287.110">
    <property type="entry name" value="DnaJ domain"/>
    <property type="match status" value="1"/>
</dbReference>
<dbReference type="HAMAP" id="MF_01152">
    <property type="entry name" value="DnaJ"/>
    <property type="match status" value="1"/>
</dbReference>
<dbReference type="PROSITE" id="PS51188">
    <property type="entry name" value="ZF_CR"/>
    <property type="match status" value="1"/>
</dbReference>
<dbReference type="Proteomes" id="UP000775877">
    <property type="component" value="Unassembled WGS sequence"/>
</dbReference>
<feature type="zinc finger region" description="CR-type" evidence="10">
    <location>
        <begin position="144"/>
        <end position="225"/>
    </location>
</feature>
<feature type="binding site" evidence="9">
    <location>
        <position position="173"/>
    </location>
    <ligand>
        <name>Zn(2+)</name>
        <dbReference type="ChEBI" id="CHEBI:29105"/>
        <label>2</label>
    </ligand>
</feature>
<feature type="repeat" description="CXXCXGXG motif" evidence="9">
    <location>
        <begin position="213"/>
        <end position="220"/>
    </location>
</feature>
<dbReference type="Gene3D" id="2.60.260.20">
    <property type="entry name" value="Urease metallochaperone UreE, N-terminal domain"/>
    <property type="match status" value="2"/>
</dbReference>
<comment type="caution">
    <text evidence="13">The sequence shown here is derived from an EMBL/GenBank/DDBJ whole genome shotgun (WGS) entry which is preliminary data.</text>
</comment>
<evidence type="ECO:0000256" key="8">
    <source>
        <dbReference type="ARBA" id="ARBA00067609"/>
    </source>
</evidence>
<dbReference type="InterPro" id="IPR036410">
    <property type="entry name" value="HSP_DnaJ_Cys-rich_dom_sf"/>
</dbReference>
<dbReference type="NCBIfam" id="NF008035">
    <property type="entry name" value="PRK10767.1"/>
    <property type="match status" value="1"/>
</dbReference>
<feature type="binding site" evidence="9">
    <location>
        <position position="160"/>
    </location>
    <ligand>
        <name>Zn(2+)</name>
        <dbReference type="ChEBI" id="CHEBI:29105"/>
        <label>1</label>
    </ligand>
</feature>
<dbReference type="InterPro" id="IPR002939">
    <property type="entry name" value="DnaJ_C"/>
</dbReference>
<feature type="repeat" description="CXXCXGXG motif" evidence="9">
    <location>
        <begin position="157"/>
        <end position="164"/>
    </location>
</feature>
<dbReference type="PANTHER" id="PTHR43096">
    <property type="entry name" value="DNAJ HOMOLOG 1, MITOCHONDRIAL-RELATED"/>
    <property type="match status" value="1"/>
</dbReference>
<dbReference type="PANTHER" id="PTHR43096:SF10">
    <property type="entry name" value="CHAPERONE PROTEIN DNAJ A6, CHLOROPLASTIC"/>
    <property type="match status" value="1"/>
</dbReference>
<reference evidence="13" key="1">
    <citation type="submission" date="2020-04" db="EMBL/GenBank/DDBJ databases">
        <authorList>
            <person name="Zhang T."/>
        </authorList>
    </citation>
    <scope>NUCLEOTIDE SEQUENCE</scope>
    <source>
        <strain evidence="13">HKST-UBA13</strain>
    </source>
</reference>
<comment type="similarity">
    <text evidence="7 9">Belongs to the DnaJ family.</text>
</comment>
<dbReference type="GO" id="GO:0031072">
    <property type="term" value="F:heat shock protein binding"/>
    <property type="evidence" value="ECO:0007669"/>
    <property type="project" value="InterPro"/>
</dbReference>
<feature type="binding site" evidence="9">
    <location>
        <position position="157"/>
    </location>
    <ligand>
        <name>Zn(2+)</name>
        <dbReference type="ChEBI" id="CHEBI:29105"/>
        <label>1</label>
    </ligand>
</feature>
<dbReference type="Pfam" id="PF00684">
    <property type="entry name" value="DnaJ_CXXCXGXG"/>
    <property type="match status" value="1"/>
</dbReference>
<organism evidence="13 14">
    <name type="scientific">Candidatus Dojkabacteria bacterium</name>
    <dbReference type="NCBI Taxonomy" id="2099670"/>
    <lineage>
        <taxon>Bacteria</taxon>
        <taxon>Candidatus Dojkabacteria</taxon>
    </lineage>
</organism>
<gene>
    <name evidence="9 13" type="primary">dnaJ</name>
    <name evidence="13" type="ORF">KC678_02900</name>
</gene>
<dbReference type="FunFam" id="1.10.287.110:FF:000034">
    <property type="entry name" value="Chaperone protein DnaJ"/>
    <property type="match status" value="1"/>
</dbReference>
<evidence type="ECO:0000313" key="13">
    <source>
        <dbReference type="EMBL" id="MCA9381189.1"/>
    </source>
</evidence>
<feature type="repeat" description="CXXCXGXG motif" evidence="9">
    <location>
        <begin position="173"/>
        <end position="180"/>
    </location>
</feature>
<keyword evidence="1 9" id="KW-0479">Metal-binding</keyword>
<evidence type="ECO:0000256" key="10">
    <source>
        <dbReference type="PROSITE-ProRule" id="PRU00546"/>
    </source>
</evidence>
<dbReference type="NCBIfam" id="TIGR02349">
    <property type="entry name" value="DnaJ_bact"/>
    <property type="match status" value="1"/>
</dbReference>
<dbReference type="PROSITE" id="PS00636">
    <property type="entry name" value="DNAJ_1"/>
    <property type="match status" value="1"/>
</dbReference>
<dbReference type="InterPro" id="IPR001305">
    <property type="entry name" value="HSP_DnaJ_Cys-rich_dom"/>
</dbReference>
<keyword evidence="9" id="KW-0235">DNA replication</keyword>
<feature type="binding site" evidence="9">
    <location>
        <position position="216"/>
    </location>
    <ligand>
        <name>Zn(2+)</name>
        <dbReference type="ChEBI" id="CHEBI:29105"/>
        <label>1</label>
    </ligand>
</feature>
<feature type="binding site" evidence="9">
    <location>
        <position position="202"/>
    </location>
    <ligand>
        <name>Zn(2+)</name>
        <dbReference type="ChEBI" id="CHEBI:29105"/>
        <label>2</label>
    </ligand>
</feature>
<dbReference type="CDD" id="cd10747">
    <property type="entry name" value="DnaJ_C"/>
    <property type="match status" value="1"/>
</dbReference>
<sequence length="366" mass="40021">MAEKRDYYEVLGINKSASKQEIKKAYRKLAKEYHPDRNKEANAEEKFREIQEAYEILSDEQKRQAYNQYGFAGTQGFGGGGLGGYGDLGDLGDFFNSQGGGLGGLLGEMFGGSFGGFSSNARAGRAGSDIQVNLKLTFDEAVFGVEKEIKYERFKTCDVCDGTGAEGKKTKKCETCGGRGQVVQVQRTMLGSMQVASVCPTCHGSGEVSEQDCKNCSGEGRLREKETFKIKVPAGIPDGITLRFTNRGNAGIKNGQSGDLYVSIEVETHSELERRGDDIYMDKHIDVTTAVLGGEVEVPTVHGKVKMKVPEGTQSEKILRLKEKGGPKFRGNGNGDQYIRLIVDTPTKLSSEEKKIWQELKSVSEK</sequence>
<dbReference type="PROSITE" id="PS50076">
    <property type="entry name" value="DNAJ_2"/>
    <property type="match status" value="1"/>
</dbReference>
<keyword evidence="4 9" id="KW-0862">Zinc</keyword>
<dbReference type="SUPFAM" id="SSF49493">
    <property type="entry name" value="HSP40/DnaJ peptide-binding domain"/>
    <property type="match status" value="2"/>
</dbReference>
<evidence type="ECO:0000259" key="11">
    <source>
        <dbReference type="PROSITE" id="PS50076"/>
    </source>
</evidence>
<dbReference type="GO" id="GO:0051082">
    <property type="term" value="F:unfolded protein binding"/>
    <property type="evidence" value="ECO:0007669"/>
    <property type="project" value="UniProtKB-UniRule"/>
</dbReference>
<evidence type="ECO:0000256" key="1">
    <source>
        <dbReference type="ARBA" id="ARBA00022723"/>
    </source>
</evidence>
<protein>
    <recommendedName>
        <fullName evidence="8 9">Chaperone protein DnaJ</fullName>
    </recommendedName>
</protein>
<dbReference type="GO" id="GO:0005737">
    <property type="term" value="C:cytoplasm"/>
    <property type="evidence" value="ECO:0007669"/>
    <property type="project" value="UniProtKB-SubCell"/>
</dbReference>
<feature type="binding site" evidence="9">
    <location>
        <position position="213"/>
    </location>
    <ligand>
        <name>Zn(2+)</name>
        <dbReference type="ChEBI" id="CHEBI:29105"/>
        <label>1</label>
    </ligand>
</feature>
<dbReference type="Gene3D" id="2.10.230.10">
    <property type="entry name" value="Heat shock protein DnaJ, cysteine-rich domain"/>
    <property type="match status" value="1"/>
</dbReference>
<dbReference type="SUPFAM" id="SSF57938">
    <property type="entry name" value="DnaJ/Hsp40 cysteine-rich domain"/>
    <property type="match status" value="1"/>
</dbReference>
<dbReference type="Pfam" id="PF01556">
    <property type="entry name" value="DnaJ_C"/>
    <property type="match status" value="1"/>
</dbReference>
<dbReference type="CDD" id="cd06257">
    <property type="entry name" value="DnaJ"/>
    <property type="match status" value="1"/>
</dbReference>
<evidence type="ECO:0000256" key="7">
    <source>
        <dbReference type="ARBA" id="ARBA00061004"/>
    </source>
</evidence>
<keyword evidence="13" id="KW-0560">Oxidoreductase</keyword>
<evidence type="ECO:0000256" key="2">
    <source>
        <dbReference type="ARBA" id="ARBA00022737"/>
    </source>
</evidence>
<evidence type="ECO:0000256" key="9">
    <source>
        <dbReference type="HAMAP-Rule" id="MF_01152"/>
    </source>
</evidence>
<dbReference type="InterPro" id="IPR036869">
    <property type="entry name" value="J_dom_sf"/>
</dbReference>
<dbReference type="InterPro" id="IPR001623">
    <property type="entry name" value="DnaJ_domain"/>
</dbReference>
<dbReference type="FunFam" id="2.60.260.20:FF:000005">
    <property type="entry name" value="Chaperone protein dnaJ 1, mitochondrial"/>
    <property type="match status" value="1"/>
</dbReference>
<reference evidence="13" key="2">
    <citation type="journal article" date="2021" name="Microbiome">
        <title>Successional dynamics and alternative stable states in a saline activated sludge microbial community over 9 years.</title>
        <authorList>
            <person name="Wang Y."/>
            <person name="Ye J."/>
            <person name="Ju F."/>
            <person name="Liu L."/>
            <person name="Boyd J.A."/>
            <person name="Deng Y."/>
            <person name="Parks D.H."/>
            <person name="Jiang X."/>
            <person name="Yin X."/>
            <person name="Woodcroft B.J."/>
            <person name="Tyson G.W."/>
            <person name="Hugenholtz P."/>
            <person name="Polz M.F."/>
            <person name="Zhang T."/>
        </authorList>
    </citation>
    <scope>NUCLEOTIDE SEQUENCE</scope>
    <source>
        <strain evidence="13">HKST-UBA13</strain>
    </source>
</reference>
<comment type="subcellular location">
    <subcellularLocation>
        <location evidence="9">Cytoplasm</location>
    </subcellularLocation>
</comment>
<proteinExistence type="inferred from homology"/>
<comment type="subunit">
    <text evidence="9">Homodimer.</text>
</comment>
<dbReference type="GO" id="GO:0016491">
    <property type="term" value="F:oxidoreductase activity"/>
    <property type="evidence" value="ECO:0007669"/>
    <property type="project" value="UniProtKB-KW"/>
</dbReference>
<dbReference type="SMART" id="SM00271">
    <property type="entry name" value="DnaJ"/>
    <property type="match status" value="1"/>
</dbReference>
<evidence type="ECO:0000256" key="5">
    <source>
        <dbReference type="ARBA" id="ARBA00023186"/>
    </source>
</evidence>
<dbReference type="GO" id="GO:0005524">
    <property type="term" value="F:ATP binding"/>
    <property type="evidence" value="ECO:0007669"/>
    <property type="project" value="InterPro"/>
</dbReference>
<feature type="domain" description="J" evidence="11">
    <location>
        <begin position="6"/>
        <end position="70"/>
    </location>
</feature>